<dbReference type="InterPro" id="IPR000652">
    <property type="entry name" value="Triosephosphate_isomerase"/>
</dbReference>
<dbReference type="InterPro" id="IPR013785">
    <property type="entry name" value="Aldolase_TIM"/>
</dbReference>
<evidence type="ECO:0000256" key="4">
    <source>
        <dbReference type="ARBA" id="ARBA00022490"/>
    </source>
</evidence>
<dbReference type="HOGENOM" id="CLU_024251_2_1_4"/>
<protein>
    <recommendedName>
        <fullName evidence="7 8">Triosephosphate isomerase</fullName>
        <shortName evidence="7">TIM</shortName>
        <shortName evidence="7">TPI</shortName>
        <ecNumber evidence="7 8">5.3.1.1</ecNumber>
    </recommendedName>
    <alternativeName>
        <fullName evidence="7">Triose-phosphate isomerase</fullName>
    </alternativeName>
</protein>
<dbReference type="Pfam" id="PF00121">
    <property type="entry name" value="TIM"/>
    <property type="match status" value="1"/>
</dbReference>
<evidence type="ECO:0000256" key="8">
    <source>
        <dbReference type="RuleBase" id="RU363013"/>
    </source>
</evidence>
<dbReference type="GO" id="GO:0006094">
    <property type="term" value="P:gluconeogenesis"/>
    <property type="evidence" value="ECO:0007669"/>
    <property type="project" value="UniProtKB-UniRule"/>
</dbReference>
<accession>M1L573</accession>
<feature type="active site" description="Proton acceptor" evidence="7">
    <location>
        <position position="173"/>
    </location>
</feature>
<feature type="binding site" evidence="7">
    <location>
        <begin position="236"/>
        <end position="237"/>
    </location>
    <ligand>
        <name>substrate</name>
    </ligand>
</feature>
<dbReference type="FunFam" id="3.20.20.70:FF:000016">
    <property type="entry name" value="Triosephosphate isomerase"/>
    <property type="match status" value="1"/>
</dbReference>
<evidence type="ECO:0000256" key="6">
    <source>
        <dbReference type="ARBA" id="ARBA00023235"/>
    </source>
</evidence>
<keyword evidence="6 7" id="KW-0413">Isomerase</keyword>
<feature type="active site" description="Electrophile" evidence="7">
    <location>
        <position position="102"/>
    </location>
</feature>
<dbReference type="InterPro" id="IPR022896">
    <property type="entry name" value="TrioseP_Isoase_bac/euk"/>
</dbReference>
<gene>
    <name evidence="7" type="primary">tpiA</name>
    <name evidence="9" type="ORF">CDEE_0812</name>
</gene>
<dbReference type="Proteomes" id="UP000011686">
    <property type="component" value="Chromosome"/>
</dbReference>
<dbReference type="PATRIC" id="fig|1208918.3.peg.488"/>
<evidence type="ECO:0000256" key="3">
    <source>
        <dbReference type="ARBA" id="ARBA00022432"/>
    </source>
</evidence>
<dbReference type="EMBL" id="CP003804">
    <property type="protein sequence ID" value="AGF47788.1"/>
    <property type="molecule type" value="Genomic_DNA"/>
</dbReference>
<comment type="pathway">
    <text evidence="1 7 8">Carbohydrate degradation; glycolysis; D-glyceraldehyde 3-phosphate from glycerone phosphate: step 1/1.</text>
</comment>
<dbReference type="AlphaFoldDB" id="M1L573"/>
<organism evidence="9 10">
    <name type="scientific">Candidatus Kinetoplastidibacterium crithidiae TCC036E</name>
    <dbReference type="NCBI Taxonomy" id="1208918"/>
    <lineage>
        <taxon>Bacteria</taxon>
        <taxon>Pseudomonadati</taxon>
        <taxon>Pseudomonadota</taxon>
        <taxon>Betaproteobacteria</taxon>
        <taxon>Candidatus Kinetoplastidibacterium</taxon>
    </lineage>
</organism>
<feature type="binding site" evidence="7">
    <location>
        <begin position="17"/>
        <end position="19"/>
    </location>
    <ligand>
        <name>substrate</name>
    </ligand>
</feature>
<dbReference type="HAMAP" id="MF_00147_B">
    <property type="entry name" value="TIM_B"/>
    <property type="match status" value="1"/>
</dbReference>
<feature type="binding site" evidence="7">
    <location>
        <position position="179"/>
    </location>
    <ligand>
        <name>substrate</name>
    </ligand>
</feature>
<dbReference type="EC" id="5.3.1.1" evidence="7 8"/>
<dbReference type="UniPathway" id="UPA00109">
    <property type="reaction ID" value="UER00189"/>
</dbReference>
<reference evidence="9 10" key="1">
    <citation type="journal article" date="2013" name="Genome Biol. Evol.">
        <title>Genome evolution and phylogenomic analysis of candidatus kinetoplastibacterium, the betaproteobacterial endosymbionts of strigomonas and angomonas.</title>
        <authorList>
            <person name="Alves J.M."/>
            <person name="Serrano M.G."/>
            <person name="Maia da Silva F."/>
            <person name="Voegtly L.J."/>
            <person name="Matveyev A.V."/>
            <person name="Teixeira M.M."/>
            <person name="Camargo E.P."/>
            <person name="Buck G.A."/>
        </authorList>
    </citation>
    <scope>NUCLEOTIDE SEQUENCE [LARGE SCALE GENOMIC DNA]</scope>
    <source>
        <strain evidence="9 10">TCC036E</strain>
    </source>
</reference>
<keyword evidence="5 7" id="KW-0324">Glycolysis</keyword>
<dbReference type="GO" id="GO:0005829">
    <property type="term" value="C:cytosol"/>
    <property type="evidence" value="ECO:0007669"/>
    <property type="project" value="TreeGrafter"/>
</dbReference>
<sequence length="253" mass="28025">MTTAMGYKKSARLVLGNWKMFGSFFENARLLKGLQSIDYSLYCEMGICIPFPYLYQAVLSLQGSNCSWGAQDISMYSSGAYTGEVSGIMLKEFGCKWVIVGHSERRMLHGETDLDVLRKMEAAINNDITPVVCIGETLEQYKSGISFKIIEKQVRSILQLKHSSLSKIVISYEPIWAIGSGIAANPDYAQNIHYMIRKMLSDDGVFNVKILYGGSVKPNNAFDFFAMPDIDGALVGGASLVLEDFLAISSIKF</sequence>
<comment type="catalytic activity">
    <reaction evidence="7 8">
        <text>D-glyceraldehyde 3-phosphate = dihydroxyacetone phosphate</text>
        <dbReference type="Rhea" id="RHEA:18585"/>
        <dbReference type="ChEBI" id="CHEBI:57642"/>
        <dbReference type="ChEBI" id="CHEBI:59776"/>
        <dbReference type="EC" id="5.3.1.1"/>
    </reaction>
</comment>
<dbReference type="PANTHER" id="PTHR21139">
    <property type="entry name" value="TRIOSEPHOSPHATE ISOMERASE"/>
    <property type="match status" value="1"/>
</dbReference>
<evidence type="ECO:0000256" key="5">
    <source>
        <dbReference type="ARBA" id="ARBA00023152"/>
    </source>
</evidence>
<keyword evidence="10" id="KW-1185">Reference proteome</keyword>
<dbReference type="UniPathway" id="UPA00138"/>
<comment type="similarity">
    <text evidence="2 7 8">Belongs to the triosephosphate isomerase family.</text>
</comment>
<dbReference type="CDD" id="cd00311">
    <property type="entry name" value="TIM"/>
    <property type="match status" value="1"/>
</dbReference>
<dbReference type="KEGG" id="kct:CDEE_0812"/>
<evidence type="ECO:0000256" key="1">
    <source>
        <dbReference type="ARBA" id="ARBA00004680"/>
    </source>
</evidence>
<dbReference type="GO" id="GO:0004807">
    <property type="term" value="F:triose-phosphate isomerase activity"/>
    <property type="evidence" value="ECO:0007669"/>
    <property type="project" value="UniProtKB-UniRule"/>
</dbReference>
<dbReference type="GO" id="GO:0046166">
    <property type="term" value="P:glyceraldehyde-3-phosphate biosynthetic process"/>
    <property type="evidence" value="ECO:0007669"/>
    <property type="project" value="TreeGrafter"/>
</dbReference>
<dbReference type="PROSITE" id="PS51440">
    <property type="entry name" value="TIM_2"/>
    <property type="match status" value="1"/>
</dbReference>
<keyword evidence="4 7" id="KW-0963">Cytoplasm</keyword>
<comment type="subcellular location">
    <subcellularLocation>
        <location evidence="7 8">Cytoplasm</location>
    </subcellularLocation>
</comment>
<keyword evidence="3 7" id="KW-0312">Gluconeogenesis</keyword>
<evidence type="ECO:0000313" key="9">
    <source>
        <dbReference type="EMBL" id="AGF47788.1"/>
    </source>
</evidence>
<comment type="subunit">
    <text evidence="7 8">Homodimer.</text>
</comment>
<comment type="function">
    <text evidence="7">Involved in the gluconeogenesis. Catalyzes stereospecifically the conversion of dihydroxyacetone phosphate (DHAP) to D-glyceraldehyde-3-phosphate (G3P).</text>
</comment>
<dbReference type="InterPro" id="IPR035990">
    <property type="entry name" value="TIM_sf"/>
</dbReference>
<evidence type="ECO:0000313" key="10">
    <source>
        <dbReference type="Proteomes" id="UP000011686"/>
    </source>
</evidence>
<evidence type="ECO:0000256" key="2">
    <source>
        <dbReference type="ARBA" id="ARBA00007422"/>
    </source>
</evidence>
<dbReference type="SUPFAM" id="SSF51351">
    <property type="entry name" value="Triosephosphate isomerase (TIM)"/>
    <property type="match status" value="1"/>
</dbReference>
<evidence type="ECO:0000256" key="7">
    <source>
        <dbReference type="HAMAP-Rule" id="MF_00147"/>
    </source>
</evidence>
<dbReference type="GO" id="GO:0006096">
    <property type="term" value="P:glycolytic process"/>
    <property type="evidence" value="ECO:0007669"/>
    <property type="project" value="UniProtKB-UniRule"/>
</dbReference>
<dbReference type="GO" id="GO:0019563">
    <property type="term" value="P:glycerol catabolic process"/>
    <property type="evidence" value="ECO:0007669"/>
    <property type="project" value="TreeGrafter"/>
</dbReference>
<dbReference type="eggNOG" id="COG0149">
    <property type="taxonomic scope" value="Bacteria"/>
</dbReference>
<dbReference type="STRING" id="1208918.CDEE_0812"/>
<dbReference type="PANTHER" id="PTHR21139:SF42">
    <property type="entry name" value="TRIOSEPHOSPHATE ISOMERASE"/>
    <property type="match status" value="1"/>
</dbReference>
<dbReference type="Gene3D" id="3.20.20.70">
    <property type="entry name" value="Aldolase class I"/>
    <property type="match status" value="1"/>
</dbReference>
<feature type="binding site" evidence="7">
    <location>
        <position position="215"/>
    </location>
    <ligand>
        <name>substrate</name>
    </ligand>
</feature>
<comment type="pathway">
    <text evidence="7 8">Carbohydrate biosynthesis; gluconeogenesis.</text>
</comment>
<proteinExistence type="inferred from homology"/>
<name>M1L573_9PROT</name>
<dbReference type="NCBIfam" id="TIGR00419">
    <property type="entry name" value="tim"/>
    <property type="match status" value="1"/>
</dbReference>